<dbReference type="EMBL" id="QKYT01000065">
    <property type="protein sequence ID" value="RIA95243.1"/>
    <property type="molecule type" value="Genomic_DNA"/>
</dbReference>
<dbReference type="InterPro" id="IPR014752">
    <property type="entry name" value="Arrestin-like_C"/>
</dbReference>
<dbReference type="Pfam" id="PF02752">
    <property type="entry name" value="Arrestin_C"/>
    <property type="match status" value="1"/>
</dbReference>
<evidence type="ECO:0000256" key="1">
    <source>
        <dbReference type="SAM" id="MobiDB-lite"/>
    </source>
</evidence>
<dbReference type="InterPro" id="IPR011021">
    <property type="entry name" value="Arrestin-like_N"/>
</dbReference>
<dbReference type="PANTHER" id="PTHR36419:SF1">
    <property type="entry name" value="RHO1 GEF LOCALIZING PROTEIN 1"/>
    <property type="match status" value="1"/>
</dbReference>
<dbReference type="InterPro" id="IPR053060">
    <property type="entry name" value="Cytokinesis_Signaling_Reg"/>
</dbReference>
<dbReference type="Pfam" id="PF00339">
    <property type="entry name" value="Arrestin_N"/>
    <property type="match status" value="1"/>
</dbReference>
<dbReference type="PANTHER" id="PTHR36419">
    <property type="entry name" value="ARRESTIN FAMILY PROTEIN 1"/>
    <property type="match status" value="1"/>
</dbReference>
<gene>
    <name evidence="4" type="ORF">C1645_499664</name>
</gene>
<sequence>MELINKGPKSPYQKLSRKAFFSYLPGKESFQQGYLGVDKATISGIFQLRYPDDKPVFAKKIQLSFVGKEYVFFAGALNEENENKKDDFDGNDSEDEDDNQFEEDEEVDTTEISTYTAKRRIFGSSIVIWRSKNKGQYEELKMLDLPFKFTLPSNLPGSFTMNNGCGRIYYMLKAIISRQPTIDSKNRKKMIKLLVPIVRYTITPPPSPSRWLIKQEGPANPNIVSYDVSLANTTLGPGNSISVPIKLQFHEPKVYLKSIFVGLKEYHELRTNKYETSLKKYIVEELIDANNLPTSAFNEDNNEYFVDVKLNIPFSTHLLYSVDSTYLSVNHKLKIRIRIGKAPDIHFSKIVKIENIVTKNEVFPPPPPKIDNPITKSTPRQNVVKQTPAHSNSTLKPSPKKNSRRLSAFFPLFNKIHVLDPVAQKRISMQHMQNMNGSKSPDLVYNSRSLAFY</sequence>
<dbReference type="GO" id="GO:0000935">
    <property type="term" value="C:division septum"/>
    <property type="evidence" value="ECO:0007669"/>
    <property type="project" value="TreeGrafter"/>
</dbReference>
<feature type="region of interest" description="Disordered" evidence="1">
    <location>
        <begin position="364"/>
        <end position="402"/>
    </location>
</feature>
<feature type="domain" description="Arrestin C-terminal-like" evidence="3">
    <location>
        <begin position="221"/>
        <end position="340"/>
    </location>
</feature>
<evidence type="ECO:0000259" key="3">
    <source>
        <dbReference type="Pfam" id="PF02752"/>
    </source>
</evidence>
<accession>A0A397TAE9</accession>
<dbReference type="OrthoDB" id="4001642at2759"/>
<protein>
    <submittedName>
        <fullName evidence="4">Uncharacterized protein</fullName>
    </submittedName>
</protein>
<feature type="domain" description="Arrestin-like N-terminal" evidence="2">
    <location>
        <begin position="105"/>
        <end position="189"/>
    </location>
</feature>
<feature type="region of interest" description="Disordered" evidence="1">
    <location>
        <begin position="83"/>
        <end position="109"/>
    </location>
</feature>
<feature type="compositionally biased region" description="Acidic residues" evidence="1">
    <location>
        <begin position="89"/>
        <end position="109"/>
    </location>
</feature>
<proteinExistence type="predicted"/>
<feature type="compositionally biased region" description="Polar residues" evidence="1">
    <location>
        <begin position="374"/>
        <end position="396"/>
    </location>
</feature>
<evidence type="ECO:0000313" key="4">
    <source>
        <dbReference type="EMBL" id="RIA95243.1"/>
    </source>
</evidence>
<dbReference type="GO" id="GO:0000917">
    <property type="term" value="P:division septum assembly"/>
    <property type="evidence" value="ECO:0007669"/>
    <property type="project" value="TreeGrafter"/>
</dbReference>
<dbReference type="AlphaFoldDB" id="A0A397TAE9"/>
<comment type="caution">
    <text evidence="4">The sequence shown here is derived from an EMBL/GenBank/DDBJ whole genome shotgun (WGS) entry which is preliminary data.</text>
</comment>
<organism evidence="4 5">
    <name type="scientific">Glomus cerebriforme</name>
    <dbReference type="NCBI Taxonomy" id="658196"/>
    <lineage>
        <taxon>Eukaryota</taxon>
        <taxon>Fungi</taxon>
        <taxon>Fungi incertae sedis</taxon>
        <taxon>Mucoromycota</taxon>
        <taxon>Glomeromycotina</taxon>
        <taxon>Glomeromycetes</taxon>
        <taxon>Glomerales</taxon>
        <taxon>Glomeraceae</taxon>
        <taxon>Glomus</taxon>
    </lineage>
</organism>
<keyword evidence="5" id="KW-1185">Reference proteome</keyword>
<evidence type="ECO:0000313" key="5">
    <source>
        <dbReference type="Proteomes" id="UP000265703"/>
    </source>
</evidence>
<dbReference type="InterPro" id="IPR011022">
    <property type="entry name" value="Arrestin_C-like"/>
</dbReference>
<dbReference type="Proteomes" id="UP000265703">
    <property type="component" value="Unassembled WGS sequence"/>
</dbReference>
<name>A0A397TAE9_9GLOM</name>
<reference evidence="4 5" key="1">
    <citation type="submission" date="2018-06" db="EMBL/GenBank/DDBJ databases">
        <title>Comparative genomics reveals the genomic features of Rhizophagus irregularis, R. cerebriforme, R. diaphanum and Gigaspora rosea, and their symbiotic lifestyle signature.</title>
        <authorList>
            <person name="Morin E."/>
            <person name="San Clemente H."/>
            <person name="Chen E.C.H."/>
            <person name="De La Providencia I."/>
            <person name="Hainaut M."/>
            <person name="Kuo A."/>
            <person name="Kohler A."/>
            <person name="Murat C."/>
            <person name="Tang N."/>
            <person name="Roy S."/>
            <person name="Loubradou J."/>
            <person name="Henrissat B."/>
            <person name="Grigoriev I.V."/>
            <person name="Corradi N."/>
            <person name="Roux C."/>
            <person name="Martin F.M."/>
        </authorList>
    </citation>
    <scope>NUCLEOTIDE SEQUENCE [LARGE SCALE GENOMIC DNA]</scope>
    <source>
        <strain evidence="4 5">DAOM 227022</strain>
    </source>
</reference>
<dbReference type="Gene3D" id="2.60.40.640">
    <property type="match status" value="1"/>
</dbReference>
<evidence type="ECO:0000259" key="2">
    <source>
        <dbReference type="Pfam" id="PF00339"/>
    </source>
</evidence>